<feature type="compositionally biased region" description="Low complexity" evidence="1">
    <location>
        <begin position="66"/>
        <end position="76"/>
    </location>
</feature>
<evidence type="ECO:0000313" key="3">
    <source>
        <dbReference type="EMBL" id="MDZ5661320.1"/>
    </source>
</evidence>
<protein>
    <recommendedName>
        <fullName evidence="5">DUF5666 domain-containing protein</fullName>
    </recommendedName>
</protein>
<feature type="region of interest" description="Disordered" evidence="1">
    <location>
        <begin position="34"/>
        <end position="80"/>
    </location>
</feature>
<sequence>MQPPIQPRTRAGRRATAVASSVLLLAVALGACGEQDDAPTGSATEPTTDPTTEPTTEPTKPPPTEPTAGTTTPPSEGLEKVRVVGEVVQVGDCVVVRDDNAITWTITGPPAADLVAGDRVAVTGAPDLVATGCGGPVVEASVVRVEG</sequence>
<feature type="compositionally biased region" description="Low complexity" evidence="1">
    <location>
        <begin position="44"/>
        <end position="58"/>
    </location>
</feature>
<proteinExistence type="predicted"/>
<evidence type="ECO:0000313" key="4">
    <source>
        <dbReference type="Proteomes" id="UP001291999"/>
    </source>
</evidence>
<feature type="signal peptide" evidence="2">
    <location>
        <begin position="1"/>
        <end position="30"/>
    </location>
</feature>
<organism evidence="3 4">
    <name type="scientific">Nocardioides renjunii</name>
    <dbReference type="NCBI Taxonomy" id="3095075"/>
    <lineage>
        <taxon>Bacteria</taxon>
        <taxon>Bacillati</taxon>
        <taxon>Actinomycetota</taxon>
        <taxon>Actinomycetes</taxon>
        <taxon>Propionibacteriales</taxon>
        <taxon>Nocardioidaceae</taxon>
        <taxon>Nocardioides</taxon>
    </lineage>
</organism>
<accession>A0ABU5K8M7</accession>
<feature type="chain" id="PRO_5045254186" description="DUF5666 domain-containing protein" evidence="2">
    <location>
        <begin position="31"/>
        <end position="147"/>
    </location>
</feature>
<gene>
    <name evidence="3" type="ORF">SFC79_06030</name>
</gene>
<evidence type="ECO:0008006" key="5">
    <source>
        <dbReference type="Google" id="ProtNLM"/>
    </source>
</evidence>
<dbReference type="RefSeq" id="WP_322423625.1">
    <property type="nucleotide sequence ID" value="NZ_JAXQPW010000001.1"/>
</dbReference>
<evidence type="ECO:0000256" key="1">
    <source>
        <dbReference type="SAM" id="MobiDB-lite"/>
    </source>
</evidence>
<comment type="caution">
    <text evidence="3">The sequence shown here is derived from an EMBL/GenBank/DDBJ whole genome shotgun (WGS) entry which is preliminary data.</text>
</comment>
<evidence type="ECO:0000256" key="2">
    <source>
        <dbReference type="SAM" id="SignalP"/>
    </source>
</evidence>
<reference evidence="3 4" key="1">
    <citation type="submission" date="2023-11" db="EMBL/GenBank/DDBJ databases">
        <title>Novel species in genus Nocardioides.</title>
        <authorList>
            <person name="Zhou H."/>
        </authorList>
    </citation>
    <scope>NUCLEOTIDE SEQUENCE [LARGE SCALE GENOMIC DNA]</scope>
    <source>
        <strain evidence="3 4">S-58</strain>
    </source>
</reference>
<name>A0ABU5K8M7_9ACTN</name>
<keyword evidence="2" id="KW-0732">Signal</keyword>
<dbReference type="Proteomes" id="UP001291999">
    <property type="component" value="Unassembled WGS sequence"/>
</dbReference>
<dbReference type="EMBL" id="JAXQPW010000001">
    <property type="protein sequence ID" value="MDZ5661320.1"/>
    <property type="molecule type" value="Genomic_DNA"/>
</dbReference>
<keyword evidence="4" id="KW-1185">Reference proteome</keyword>